<reference evidence="3" key="1">
    <citation type="submission" date="2021-01" db="EMBL/GenBank/DDBJ databases">
        <authorList>
            <consortium name="Genoscope - CEA"/>
            <person name="William W."/>
        </authorList>
    </citation>
    <scope>NUCLEOTIDE SEQUENCE</scope>
</reference>
<evidence type="ECO:0000256" key="1">
    <source>
        <dbReference type="SAM" id="MobiDB-lite"/>
    </source>
</evidence>
<feature type="region of interest" description="Disordered" evidence="1">
    <location>
        <begin position="1"/>
        <end position="26"/>
    </location>
</feature>
<dbReference type="InterPro" id="IPR007317">
    <property type="entry name" value="GET4"/>
</dbReference>
<feature type="compositionally biased region" description="Basic and acidic residues" evidence="1">
    <location>
        <begin position="15"/>
        <end position="26"/>
    </location>
</feature>
<dbReference type="Pfam" id="PF13518">
    <property type="entry name" value="HTH_28"/>
    <property type="match status" value="1"/>
</dbReference>
<name>A0A8S1NET6_PARPR</name>
<dbReference type="GO" id="GO:0005829">
    <property type="term" value="C:cytosol"/>
    <property type="evidence" value="ECO:0007669"/>
    <property type="project" value="TreeGrafter"/>
</dbReference>
<accession>A0A8S1NET6</accession>
<evidence type="ECO:0000259" key="2">
    <source>
        <dbReference type="Pfam" id="PF13518"/>
    </source>
</evidence>
<dbReference type="Pfam" id="PF04190">
    <property type="entry name" value="GET4"/>
    <property type="match status" value="1"/>
</dbReference>
<gene>
    <name evidence="3" type="ORF">PPRIM_AZ9-3.1.T0870169</name>
</gene>
<keyword evidence="4" id="KW-1185">Reference proteome</keyword>
<dbReference type="Proteomes" id="UP000688137">
    <property type="component" value="Unassembled WGS sequence"/>
</dbReference>
<evidence type="ECO:0000313" key="3">
    <source>
        <dbReference type="EMBL" id="CAD8091178.1"/>
    </source>
</evidence>
<protein>
    <recommendedName>
        <fullName evidence="2">Insertion element IS150 protein InsJ-like helix-turn-helix domain-containing protein</fullName>
    </recommendedName>
</protein>
<dbReference type="EMBL" id="CAJJDM010000090">
    <property type="protein sequence ID" value="CAD8091178.1"/>
    <property type="molecule type" value="Genomic_DNA"/>
</dbReference>
<sequence length="451" mass="52742">MIHSDEESLNSFTPESEHQENNDELKNRDNKKYAIIDQSVRIQLLRRILSKQSTIKEAAKEFGINFSTAKAILQTYRKEGRIGKKKTRDRNKSKQDLGDYNQTRKIQSMYNLEQPLQMKSNSPEKRPSPPSFQQNMIPVMSTPNLDNTQIALALCQRELAQQKLLNFQLLMMIQNFKNITQLQVKEESIIQILIKQEQLLKEQKYYEYEQKILTFGSRFINQQNKDGAIILYLQASKVLVKNNQDNSGFNLATEVIKISDDLDSQNIAEIMSIYSIAQFSKLKVQFINKVLKKYPNYKDQICQQVGVDLINHNKFHLAWRYLIQLSDVNTEIQMLIKWNQQLSEQERQYNLIRYLLIKLGQGLYNESVKILNELIPTTVTQEALFIHLLVKSIRIQSREAYDLVFNKFKVVIDADPIFQDLYYKVGVKYFGLKEKEQQSQGIGGLLSQFFQ</sequence>
<proteinExistence type="predicted"/>
<feature type="domain" description="Insertion element IS150 protein InsJ-like helix-turn-helix" evidence="2">
    <location>
        <begin position="41"/>
        <end position="92"/>
    </location>
</feature>
<comment type="caution">
    <text evidence="3">The sequence shown here is derived from an EMBL/GenBank/DDBJ whole genome shotgun (WGS) entry which is preliminary data.</text>
</comment>
<dbReference type="GO" id="GO:0045048">
    <property type="term" value="P:protein insertion into ER membrane"/>
    <property type="evidence" value="ECO:0007669"/>
    <property type="project" value="InterPro"/>
</dbReference>
<dbReference type="InterPro" id="IPR055247">
    <property type="entry name" value="InsJ-like_HTH"/>
</dbReference>
<organism evidence="3 4">
    <name type="scientific">Paramecium primaurelia</name>
    <dbReference type="NCBI Taxonomy" id="5886"/>
    <lineage>
        <taxon>Eukaryota</taxon>
        <taxon>Sar</taxon>
        <taxon>Alveolata</taxon>
        <taxon>Ciliophora</taxon>
        <taxon>Intramacronucleata</taxon>
        <taxon>Oligohymenophorea</taxon>
        <taxon>Peniculida</taxon>
        <taxon>Parameciidae</taxon>
        <taxon>Paramecium</taxon>
    </lineage>
</organism>
<dbReference type="AlphaFoldDB" id="A0A8S1NET6"/>
<dbReference type="PANTHER" id="PTHR12875:SF0">
    <property type="entry name" value="GOLGI TO ER TRAFFIC PROTEIN 4 HOMOLOG"/>
    <property type="match status" value="1"/>
</dbReference>
<evidence type="ECO:0000313" key="4">
    <source>
        <dbReference type="Proteomes" id="UP000688137"/>
    </source>
</evidence>
<feature type="region of interest" description="Disordered" evidence="1">
    <location>
        <begin position="82"/>
        <end position="101"/>
    </location>
</feature>
<dbReference type="PANTHER" id="PTHR12875">
    <property type="entry name" value="GOLGI TO ER TRAFFIC PROTEIN 4 HOMOLOG"/>
    <property type="match status" value="1"/>
</dbReference>